<dbReference type="OrthoDB" id="2804670at2759"/>
<dbReference type="EMBL" id="SGPM01000202">
    <property type="protein sequence ID" value="THH28104.1"/>
    <property type="molecule type" value="Genomic_DNA"/>
</dbReference>
<organism evidence="2 3">
    <name type="scientific">Antrodiella citrinella</name>
    <dbReference type="NCBI Taxonomy" id="2447956"/>
    <lineage>
        <taxon>Eukaryota</taxon>
        <taxon>Fungi</taxon>
        <taxon>Dikarya</taxon>
        <taxon>Basidiomycota</taxon>
        <taxon>Agaricomycotina</taxon>
        <taxon>Agaricomycetes</taxon>
        <taxon>Polyporales</taxon>
        <taxon>Steccherinaceae</taxon>
        <taxon>Antrodiella</taxon>
    </lineage>
</organism>
<proteinExistence type="predicted"/>
<comment type="caution">
    <text evidence="2">The sequence shown here is derived from an EMBL/GenBank/DDBJ whole genome shotgun (WGS) entry which is preliminary data.</text>
</comment>
<evidence type="ECO:0008006" key="4">
    <source>
        <dbReference type="Google" id="ProtNLM"/>
    </source>
</evidence>
<feature type="compositionally biased region" description="Polar residues" evidence="1">
    <location>
        <begin position="63"/>
        <end position="73"/>
    </location>
</feature>
<name>A0A4S4MPW2_9APHY</name>
<evidence type="ECO:0000256" key="1">
    <source>
        <dbReference type="SAM" id="MobiDB-lite"/>
    </source>
</evidence>
<evidence type="ECO:0000313" key="3">
    <source>
        <dbReference type="Proteomes" id="UP000308730"/>
    </source>
</evidence>
<gene>
    <name evidence="2" type="ORF">EUX98_g6093</name>
</gene>
<keyword evidence="3" id="KW-1185">Reference proteome</keyword>
<dbReference type="AlphaFoldDB" id="A0A4S4MPW2"/>
<protein>
    <recommendedName>
        <fullName evidence="4">F-box domain-containing protein</fullName>
    </recommendedName>
</protein>
<feature type="compositionally biased region" description="Polar residues" evidence="1">
    <location>
        <begin position="1"/>
        <end position="11"/>
    </location>
</feature>
<reference evidence="2 3" key="1">
    <citation type="submission" date="2019-02" db="EMBL/GenBank/DDBJ databases">
        <title>Genome sequencing of the rare red list fungi Antrodiella citrinella (Flaviporus citrinellus).</title>
        <authorList>
            <person name="Buettner E."/>
            <person name="Kellner H."/>
        </authorList>
    </citation>
    <scope>NUCLEOTIDE SEQUENCE [LARGE SCALE GENOMIC DNA]</scope>
    <source>
        <strain evidence="2 3">DSM 108506</strain>
    </source>
</reference>
<sequence>MSTSGTPTRVDNYQAPPVGSSDAVSLSIGISIGDPHPNRPPSEVPSGSSIYHDPPSDAPDTLLVSSGPATATNDLHPPPSPDISVSSPTGVSSTLRLPIEVCEMIMDFFLEIPNPNGTTYNDRDSLAACSLVCKAWQHRARFHLCVTVILTSGQHFLSFIKFLSARPHLCTRVAYLILWGHPYNQSTEPQDDSWISSVPLMLPALPNLKGLTFRRIDFSQQHAIFDKAFAKFKHTSKLELVYFTDYRGMSSGTFACCARLAELSPAMYAHRDGG</sequence>
<feature type="region of interest" description="Disordered" evidence="1">
    <location>
        <begin position="1"/>
        <end position="90"/>
    </location>
</feature>
<dbReference type="Proteomes" id="UP000308730">
    <property type="component" value="Unassembled WGS sequence"/>
</dbReference>
<evidence type="ECO:0000313" key="2">
    <source>
        <dbReference type="EMBL" id="THH28104.1"/>
    </source>
</evidence>
<accession>A0A4S4MPW2</accession>